<evidence type="ECO:0008006" key="4">
    <source>
        <dbReference type="Google" id="ProtNLM"/>
    </source>
</evidence>
<feature type="region of interest" description="Disordered" evidence="1">
    <location>
        <begin position="120"/>
        <end position="151"/>
    </location>
</feature>
<dbReference type="Gene3D" id="2.60.120.970">
    <property type="match status" value="1"/>
</dbReference>
<dbReference type="EMBL" id="CAACVG010007230">
    <property type="protein sequence ID" value="VEN44325.1"/>
    <property type="molecule type" value="Genomic_DNA"/>
</dbReference>
<organism evidence="2 3">
    <name type="scientific">Callosobruchus maculatus</name>
    <name type="common">Southern cowpea weevil</name>
    <name type="synonym">Pulse bruchid</name>
    <dbReference type="NCBI Taxonomy" id="64391"/>
    <lineage>
        <taxon>Eukaryota</taxon>
        <taxon>Metazoa</taxon>
        <taxon>Ecdysozoa</taxon>
        <taxon>Arthropoda</taxon>
        <taxon>Hexapoda</taxon>
        <taxon>Insecta</taxon>
        <taxon>Pterygota</taxon>
        <taxon>Neoptera</taxon>
        <taxon>Endopterygota</taxon>
        <taxon>Coleoptera</taxon>
        <taxon>Polyphaga</taxon>
        <taxon>Cucujiformia</taxon>
        <taxon>Chrysomeloidea</taxon>
        <taxon>Chrysomelidae</taxon>
        <taxon>Bruchinae</taxon>
        <taxon>Bruchini</taxon>
        <taxon>Callosobruchus</taxon>
    </lineage>
</organism>
<accession>A0A653C8V9</accession>
<keyword evidence="3" id="KW-1185">Reference proteome</keyword>
<dbReference type="OrthoDB" id="6516235at2759"/>
<name>A0A653C8V9_CALMS</name>
<dbReference type="Proteomes" id="UP000410492">
    <property type="component" value="Unassembled WGS sequence"/>
</dbReference>
<evidence type="ECO:0000256" key="1">
    <source>
        <dbReference type="SAM" id="MobiDB-lite"/>
    </source>
</evidence>
<proteinExistence type="predicted"/>
<dbReference type="AlphaFoldDB" id="A0A653C8V9"/>
<reference evidence="2 3" key="1">
    <citation type="submission" date="2019-01" db="EMBL/GenBank/DDBJ databases">
        <authorList>
            <person name="Sayadi A."/>
        </authorList>
    </citation>
    <scope>NUCLEOTIDE SEQUENCE [LARGE SCALE GENOMIC DNA]</scope>
</reference>
<evidence type="ECO:0000313" key="3">
    <source>
        <dbReference type="Proteomes" id="UP000410492"/>
    </source>
</evidence>
<feature type="non-terminal residue" evidence="2">
    <location>
        <position position="168"/>
    </location>
</feature>
<protein>
    <recommendedName>
        <fullName evidence="4">TGF-beta propeptide domain-containing protein</fullName>
    </recommendedName>
</protein>
<gene>
    <name evidence="2" type="ORF">CALMAC_LOCUS7160</name>
</gene>
<evidence type="ECO:0000313" key="2">
    <source>
        <dbReference type="EMBL" id="VEN44325.1"/>
    </source>
</evidence>
<sequence>MMAAFKRKSRWTIAVSCVYLLCSTAMSWVAVSGDRVRHHHVKVDEGIGEGGGVDDMLTCPNCVFDDQEKAETDRLRLEAIKKQILQKLGLSQKPNITHSLPREVVWQTLYRAEDSDFLEAGSGKMGERGAGGERGSGSTTSRTSNMDTMDADDFYGRTSEIIAFAEVG</sequence>